<comment type="caution">
    <text evidence="2">The sequence shown here is derived from an EMBL/GenBank/DDBJ whole genome shotgun (WGS) entry which is preliminary data.</text>
</comment>
<feature type="non-terminal residue" evidence="2">
    <location>
        <position position="1"/>
    </location>
</feature>
<reference evidence="2 3" key="1">
    <citation type="journal article" date="2018" name="Front. Plant Sci.">
        <title>Red Clover (Trifolium pratense) and Zigzag Clover (T. medium) - A Picture of Genomic Similarities and Differences.</title>
        <authorList>
            <person name="Dluhosova J."/>
            <person name="Istvanek J."/>
            <person name="Nedelnik J."/>
            <person name="Repkova J."/>
        </authorList>
    </citation>
    <scope>NUCLEOTIDE SEQUENCE [LARGE SCALE GENOMIC DNA]</scope>
    <source>
        <strain evidence="3">cv. 10/8</strain>
        <tissue evidence="2">Leaf</tissue>
    </source>
</reference>
<accession>A0A392V8X8</accession>
<dbReference type="AlphaFoldDB" id="A0A392V8X8"/>
<name>A0A392V8X8_9FABA</name>
<dbReference type="Proteomes" id="UP000265520">
    <property type="component" value="Unassembled WGS sequence"/>
</dbReference>
<organism evidence="2 3">
    <name type="scientific">Trifolium medium</name>
    <dbReference type="NCBI Taxonomy" id="97028"/>
    <lineage>
        <taxon>Eukaryota</taxon>
        <taxon>Viridiplantae</taxon>
        <taxon>Streptophyta</taxon>
        <taxon>Embryophyta</taxon>
        <taxon>Tracheophyta</taxon>
        <taxon>Spermatophyta</taxon>
        <taxon>Magnoliopsida</taxon>
        <taxon>eudicotyledons</taxon>
        <taxon>Gunneridae</taxon>
        <taxon>Pentapetalae</taxon>
        <taxon>rosids</taxon>
        <taxon>fabids</taxon>
        <taxon>Fabales</taxon>
        <taxon>Fabaceae</taxon>
        <taxon>Papilionoideae</taxon>
        <taxon>50 kb inversion clade</taxon>
        <taxon>NPAAA clade</taxon>
        <taxon>Hologalegina</taxon>
        <taxon>IRL clade</taxon>
        <taxon>Trifolieae</taxon>
        <taxon>Trifolium</taxon>
    </lineage>
</organism>
<sequence>DKAQKDLRDSKAGRAEERKKFEEELNKVQSALAPAEGEPDSVQGLATRAHLVERIQQLGEGVFKAAQHSWENA</sequence>
<evidence type="ECO:0000313" key="2">
    <source>
        <dbReference type="EMBL" id="MCI84778.1"/>
    </source>
</evidence>
<keyword evidence="3" id="KW-1185">Reference proteome</keyword>
<dbReference type="EMBL" id="LXQA011099199">
    <property type="protein sequence ID" value="MCI84778.1"/>
    <property type="molecule type" value="Genomic_DNA"/>
</dbReference>
<evidence type="ECO:0000313" key="3">
    <source>
        <dbReference type="Proteomes" id="UP000265520"/>
    </source>
</evidence>
<feature type="non-terminal residue" evidence="2">
    <location>
        <position position="73"/>
    </location>
</feature>
<protein>
    <submittedName>
        <fullName evidence="2">Uncharacterized protein</fullName>
    </submittedName>
</protein>
<evidence type="ECO:0000256" key="1">
    <source>
        <dbReference type="SAM" id="MobiDB-lite"/>
    </source>
</evidence>
<proteinExistence type="predicted"/>
<feature type="region of interest" description="Disordered" evidence="1">
    <location>
        <begin position="1"/>
        <end position="22"/>
    </location>
</feature>